<reference evidence="9" key="3">
    <citation type="submission" date="2025-09" db="UniProtKB">
        <authorList>
            <consortium name="Ensembl"/>
        </authorList>
    </citation>
    <scope>IDENTIFICATION</scope>
</reference>
<dbReference type="GO" id="GO:0003876">
    <property type="term" value="F:AMP deaminase activity"/>
    <property type="evidence" value="ECO:0007669"/>
    <property type="project" value="UniProtKB-EC"/>
</dbReference>
<dbReference type="GO" id="GO:0046872">
    <property type="term" value="F:metal ion binding"/>
    <property type="evidence" value="ECO:0007669"/>
    <property type="project" value="UniProtKB-KW"/>
</dbReference>
<dbReference type="GeneTree" id="ENSGT00950000183011"/>
<sequence length="618" mass="72505">MKSLSGFIKVKSHLNTFQTHCFKIYRTNMLTCTLCLSLYLLYFCLPLLKCPSYCLPPLRYMQEKSFDDVDDGFRERALPLEREYQRVSISGEEKCGVPFTDLVDAAKCVVKALFIREKYIKRSMQSFCKTTAHALQELGMKPLDLTDYDDIAETPVDAGISYTLQTYFVTVRQLDLPYPDLTEYIEDMNVMMALIINGPVKSFCYRRLQYLSSKFQMHILLNEMKELAAQKKVPHRDFYNIRKVDTHIHASSCMNQKHLLRFIKRSMKKYPEEIVHIERGRGQTLKEVFESMNLTAFDLSVDTLDMHADRNTFHRFDKFNAKYNPIGESILREIFIKTDNCIEGKYFAHIVKEVMSDLEESKYQNSELRLSIYGRSRDEWEKLAKWALKHRVYSDNVRWLIQVPRLFDVYQTKKTLANFQEMLENIFLPLFEATINPRKHPELHLFLEHVVGFDSVDDESKPEHHIFNLDSPLPENWTEEDNPPYSYYLYYTYANMTVLNHLRRQRGFRMFVLRPHCGEAGPIHHLVSGFMLSENISHGLLLRKAPVLQYLYYLAQIGIAMSPLSNNSLFLSYHRNPLPEYLSRGLMISLSTDDPLQFHFTKVNSFCLTARVHSLTAR</sequence>
<accession>A0AAQ4S0N0</accession>
<evidence type="ECO:0000256" key="2">
    <source>
        <dbReference type="ARBA" id="ARBA00004955"/>
    </source>
</evidence>
<dbReference type="AlphaFoldDB" id="A0AAQ4S0N0"/>
<reference evidence="9 10" key="1">
    <citation type="journal article" date="2021" name="G3 (Bethesda)">
        <title>Improved contiguity of the threespine stickleback genome using long-read sequencing.</title>
        <authorList>
            <person name="Nath S."/>
            <person name="Shaw D.E."/>
            <person name="White M.A."/>
        </authorList>
    </citation>
    <scope>NUCLEOTIDE SEQUENCE [LARGE SCALE GENOMIC DNA]</scope>
    <source>
        <strain evidence="9 10">Lake Benthic</strain>
    </source>
</reference>
<evidence type="ECO:0000313" key="10">
    <source>
        <dbReference type="Proteomes" id="UP000007635"/>
    </source>
</evidence>
<dbReference type="GO" id="GO:0046033">
    <property type="term" value="P:AMP metabolic process"/>
    <property type="evidence" value="ECO:0007669"/>
    <property type="project" value="TreeGrafter"/>
</dbReference>
<dbReference type="NCBIfam" id="TIGR01429">
    <property type="entry name" value="AMP_deaminase"/>
    <property type="match status" value="1"/>
</dbReference>
<keyword evidence="10" id="KW-1185">Reference proteome</keyword>
<keyword evidence="7" id="KW-0862">Zinc</keyword>
<evidence type="ECO:0000256" key="5">
    <source>
        <dbReference type="ARBA" id="ARBA00022723"/>
    </source>
</evidence>
<dbReference type="InterPro" id="IPR006329">
    <property type="entry name" value="AMPD"/>
</dbReference>
<dbReference type="PANTHER" id="PTHR11359:SF3">
    <property type="entry name" value="AMP DEAMINASE 2"/>
    <property type="match status" value="1"/>
</dbReference>
<dbReference type="PROSITE" id="PS00485">
    <property type="entry name" value="A_DEAMINASE"/>
    <property type="match status" value="1"/>
</dbReference>
<reference evidence="9" key="2">
    <citation type="submission" date="2025-08" db="UniProtKB">
        <authorList>
            <consortium name="Ensembl"/>
        </authorList>
    </citation>
    <scope>IDENTIFICATION</scope>
</reference>
<keyword evidence="6" id="KW-0378">Hydrolase</keyword>
<comment type="similarity">
    <text evidence="3">Belongs to the metallo-dependent hydrolases superfamily. Adenosine and AMP deaminases family.</text>
</comment>
<name>A0AAQ4S0N0_GASAC</name>
<dbReference type="FunFam" id="4.10.800.20:FF:000001">
    <property type="entry name" value="AMP deaminase"/>
    <property type="match status" value="1"/>
</dbReference>
<dbReference type="PANTHER" id="PTHR11359">
    <property type="entry name" value="AMP DEAMINASE"/>
    <property type="match status" value="1"/>
</dbReference>
<evidence type="ECO:0000256" key="7">
    <source>
        <dbReference type="ARBA" id="ARBA00022833"/>
    </source>
</evidence>
<keyword evidence="5" id="KW-0479">Metal-binding</keyword>
<dbReference type="Pfam" id="PF19326">
    <property type="entry name" value="AMP_deaminase"/>
    <property type="match status" value="2"/>
</dbReference>
<dbReference type="Gene3D" id="4.10.800.20">
    <property type="match status" value="1"/>
</dbReference>
<dbReference type="GO" id="GO:0032264">
    <property type="term" value="P:IMP salvage"/>
    <property type="evidence" value="ECO:0007669"/>
    <property type="project" value="InterPro"/>
</dbReference>
<proteinExistence type="inferred from homology"/>
<dbReference type="SUPFAM" id="SSF51556">
    <property type="entry name" value="Metallo-dependent hydrolases"/>
    <property type="match status" value="1"/>
</dbReference>
<comment type="cofactor">
    <cofactor evidence="1">
        <name>Zn(2+)</name>
        <dbReference type="ChEBI" id="CHEBI:29105"/>
    </cofactor>
</comment>
<dbReference type="PIRSF" id="PIRSF001251">
    <property type="entry name" value="AMP_deaminase_met"/>
    <property type="match status" value="1"/>
</dbReference>
<organism evidence="9 10">
    <name type="scientific">Gasterosteus aculeatus aculeatus</name>
    <name type="common">three-spined stickleback</name>
    <dbReference type="NCBI Taxonomy" id="481459"/>
    <lineage>
        <taxon>Eukaryota</taxon>
        <taxon>Metazoa</taxon>
        <taxon>Chordata</taxon>
        <taxon>Craniata</taxon>
        <taxon>Vertebrata</taxon>
        <taxon>Euteleostomi</taxon>
        <taxon>Actinopterygii</taxon>
        <taxon>Neopterygii</taxon>
        <taxon>Teleostei</taxon>
        <taxon>Neoteleostei</taxon>
        <taxon>Acanthomorphata</taxon>
        <taxon>Eupercaria</taxon>
        <taxon>Perciformes</taxon>
        <taxon>Cottioidei</taxon>
        <taxon>Gasterosteales</taxon>
        <taxon>Gasterosteidae</taxon>
        <taxon>Gasterosteus</taxon>
    </lineage>
</organism>
<dbReference type="InterPro" id="IPR032466">
    <property type="entry name" value="Metal_Hydrolase"/>
</dbReference>
<comment type="pathway">
    <text evidence="2">Purine metabolism; IMP biosynthesis via salvage pathway; IMP from AMP: step 1/1.</text>
</comment>
<evidence type="ECO:0000313" key="9">
    <source>
        <dbReference type="Ensembl" id="ENSGACP00000069419.1"/>
    </source>
</evidence>
<dbReference type="GO" id="GO:0005829">
    <property type="term" value="C:cytosol"/>
    <property type="evidence" value="ECO:0007669"/>
    <property type="project" value="TreeGrafter"/>
</dbReference>
<evidence type="ECO:0000256" key="6">
    <source>
        <dbReference type="ARBA" id="ARBA00022801"/>
    </source>
</evidence>
<dbReference type="Ensembl" id="ENSGACT00000039058.1">
    <property type="protein sequence ID" value="ENSGACP00000069419.1"/>
    <property type="gene ID" value="ENSGACG00000001008.2"/>
</dbReference>
<evidence type="ECO:0000256" key="1">
    <source>
        <dbReference type="ARBA" id="ARBA00001947"/>
    </source>
</evidence>
<dbReference type="Proteomes" id="UP000007635">
    <property type="component" value="Chromosome XVII"/>
</dbReference>
<dbReference type="InterPro" id="IPR006650">
    <property type="entry name" value="A/AMP_deam_AS"/>
</dbReference>
<evidence type="ECO:0000256" key="3">
    <source>
        <dbReference type="ARBA" id="ARBA00006676"/>
    </source>
</evidence>
<keyword evidence="8" id="KW-0546">Nucleotide metabolism</keyword>
<evidence type="ECO:0000256" key="4">
    <source>
        <dbReference type="ARBA" id="ARBA00012775"/>
    </source>
</evidence>
<evidence type="ECO:0000256" key="8">
    <source>
        <dbReference type="ARBA" id="ARBA00023080"/>
    </source>
</evidence>
<protein>
    <recommendedName>
        <fullName evidence="4">AMP deaminase</fullName>
        <ecNumber evidence="4">3.5.4.6</ecNumber>
    </recommendedName>
</protein>
<dbReference type="EC" id="3.5.4.6" evidence="4"/>
<dbReference type="Gene3D" id="3.20.20.140">
    <property type="entry name" value="Metal-dependent hydrolases"/>
    <property type="match status" value="1"/>
</dbReference>